<dbReference type="Proteomes" id="UP001142055">
    <property type="component" value="Chromosome 1"/>
</dbReference>
<keyword evidence="4" id="KW-0109">Calcium transport</keyword>
<dbReference type="AlphaFoldDB" id="A0A9Q0M9E8"/>
<evidence type="ECO:0000313" key="11">
    <source>
        <dbReference type="Proteomes" id="UP001142055"/>
    </source>
</evidence>
<dbReference type="PANTHER" id="PTHR10846:SF73">
    <property type="entry name" value="SODIUM_CALCIUM EXCHANGER MEMBRANE REGION DOMAIN-CONTAINING PROTEIN"/>
    <property type="match status" value="1"/>
</dbReference>
<comment type="subcellular location">
    <subcellularLocation>
        <location evidence="1">Membrane</location>
        <topology evidence="1">Multi-pass membrane protein</topology>
    </subcellularLocation>
</comment>
<feature type="domain" description="Sodium/calcium exchanger membrane region" evidence="9">
    <location>
        <begin position="96"/>
        <end position="245"/>
    </location>
</feature>
<evidence type="ECO:0000256" key="3">
    <source>
        <dbReference type="ARBA" id="ARBA00022449"/>
    </source>
</evidence>
<comment type="similarity">
    <text evidence="2">Belongs to the Ca(2+):cation antiporter (CaCA) (TC 2.A.19) family. SLC24A subfamily.</text>
</comment>
<feature type="domain" description="Sodium/calcium exchanger membrane region" evidence="9">
    <location>
        <begin position="329"/>
        <end position="490"/>
    </location>
</feature>
<proteinExistence type="inferred from homology"/>
<sequence length="498" mass="56233">MLYQYATLVALVLMPNSGIDASAHKFISSDDLVHQIIFNQTSIVTSKPIVAVQSTTSKIIEQQRNNHGVRVNLVNSFPPDIMSYESRLGGGFVVHLAIYIYLCLLLAVIIDSYFLPSLQYFSTVFDISPNISGSTLMAFGTSSPEFFTTLISVAVSDSSSIATGAIIGSSIVNTLAIPGICGLAILFMEKRPTMSKYSRFPMVRDLLFYAITVIIFILSIKDNVVDSLESLIFIFIYLLYIFTLYLWSNIRLSSRPRLPQILNVRKRHCISLERQVLRRRSSATPSETMSFPAQPVGHMFEDNRCISYPLLPFLSLVRLTIPWPNKNFFILTFIMCCLWISTLTYFNLWMVSLIGDSFDLPESVSGMTILAFGTNLPELISSYIIVRKYHQVDVAICHTIGSNIFDILICLGLPWFLQIFTLTIKNGSELSELGNHIIPMEHSLLYFVCLSLILPIMILSFVLYHDHWSLTPRMGFICIAFYCAFIVIVFILRINSLI</sequence>
<comment type="caution">
    <text evidence="10">The sequence shown here is derived from an EMBL/GenBank/DDBJ whole genome shotgun (WGS) entry which is preliminary data.</text>
</comment>
<evidence type="ECO:0000256" key="2">
    <source>
        <dbReference type="ARBA" id="ARBA00005364"/>
    </source>
</evidence>
<feature type="transmembrane region" description="Helical" evidence="8">
    <location>
        <begin position="328"/>
        <end position="346"/>
    </location>
</feature>
<keyword evidence="4" id="KW-0406">Ion transport</keyword>
<organism evidence="10 11">
    <name type="scientific">Blomia tropicalis</name>
    <name type="common">Mite</name>
    <dbReference type="NCBI Taxonomy" id="40697"/>
    <lineage>
        <taxon>Eukaryota</taxon>
        <taxon>Metazoa</taxon>
        <taxon>Ecdysozoa</taxon>
        <taxon>Arthropoda</taxon>
        <taxon>Chelicerata</taxon>
        <taxon>Arachnida</taxon>
        <taxon>Acari</taxon>
        <taxon>Acariformes</taxon>
        <taxon>Sarcoptiformes</taxon>
        <taxon>Astigmata</taxon>
        <taxon>Glycyphagoidea</taxon>
        <taxon>Echimyopodidae</taxon>
        <taxon>Blomia</taxon>
    </lineage>
</organism>
<feature type="transmembrane region" description="Helical" evidence="8">
    <location>
        <begin position="230"/>
        <end position="247"/>
    </location>
</feature>
<evidence type="ECO:0000256" key="6">
    <source>
        <dbReference type="ARBA" id="ARBA00022989"/>
    </source>
</evidence>
<feature type="transmembrane region" description="Helical" evidence="8">
    <location>
        <begin position="206"/>
        <end position="224"/>
    </location>
</feature>
<keyword evidence="7 8" id="KW-0472">Membrane</keyword>
<accession>A0A9Q0M9E8</accession>
<dbReference type="GO" id="GO:0006874">
    <property type="term" value="P:intracellular calcium ion homeostasis"/>
    <property type="evidence" value="ECO:0007669"/>
    <property type="project" value="TreeGrafter"/>
</dbReference>
<dbReference type="InterPro" id="IPR004837">
    <property type="entry name" value="NaCa_Exmemb"/>
</dbReference>
<feature type="transmembrane region" description="Helical" evidence="8">
    <location>
        <begin position="476"/>
        <end position="494"/>
    </location>
</feature>
<name>A0A9Q0M9E8_BLOTA</name>
<feature type="transmembrane region" description="Helical" evidence="8">
    <location>
        <begin position="444"/>
        <end position="464"/>
    </location>
</feature>
<evidence type="ECO:0000313" key="10">
    <source>
        <dbReference type="EMBL" id="KAJ6221512.1"/>
    </source>
</evidence>
<feature type="transmembrane region" description="Helical" evidence="8">
    <location>
        <begin position="407"/>
        <end position="424"/>
    </location>
</feature>
<dbReference type="GO" id="GO:0008273">
    <property type="term" value="F:calcium, potassium:sodium antiporter activity"/>
    <property type="evidence" value="ECO:0007669"/>
    <property type="project" value="TreeGrafter"/>
</dbReference>
<feature type="transmembrane region" description="Helical" evidence="8">
    <location>
        <begin position="92"/>
        <end position="115"/>
    </location>
</feature>
<keyword evidence="4" id="KW-0106">Calcium</keyword>
<evidence type="ECO:0000256" key="1">
    <source>
        <dbReference type="ARBA" id="ARBA00004141"/>
    </source>
</evidence>
<dbReference type="PANTHER" id="PTHR10846">
    <property type="entry name" value="SODIUM/POTASSIUM/CALCIUM EXCHANGER"/>
    <property type="match status" value="1"/>
</dbReference>
<evidence type="ECO:0000256" key="5">
    <source>
        <dbReference type="ARBA" id="ARBA00022692"/>
    </source>
</evidence>
<evidence type="ECO:0000256" key="4">
    <source>
        <dbReference type="ARBA" id="ARBA00022568"/>
    </source>
</evidence>
<keyword evidence="3" id="KW-0050">Antiport</keyword>
<gene>
    <name evidence="10" type="ORF">RDWZM_000057</name>
</gene>
<keyword evidence="11" id="KW-1185">Reference proteome</keyword>
<feature type="transmembrane region" description="Helical" evidence="8">
    <location>
        <begin position="366"/>
        <end position="386"/>
    </location>
</feature>
<dbReference type="EMBL" id="JAPWDV010000001">
    <property type="protein sequence ID" value="KAJ6221512.1"/>
    <property type="molecule type" value="Genomic_DNA"/>
</dbReference>
<dbReference type="InterPro" id="IPR044880">
    <property type="entry name" value="NCX_ion-bd_dom_sf"/>
</dbReference>
<feature type="transmembrane region" description="Helical" evidence="8">
    <location>
        <begin position="161"/>
        <end position="186"/>
    </location>
</feature>
<protein>
    <recommendedName>
        <fullName evidence="9">Sodium/calcium exchanger membrane region domain-containing protein</fullName>
    </recommendedName>
</protein>
<keyword evidence="6 8" id="KW-1133">Transmembrane helix</keyword>
<dbReference type="GO" id="GO:0005262">
    <property type="term" value="F:calcium channel activity"/>
    <property type="evidence" value="ECO:0007669"/>
    <property type="project" value="TreeGrafter"/>
</dbReference>
<evidence type="ECO:0000259" key="9">
    <source>
        <dbReference type="Pfam" id="PF01699"/>
    </source>
</evidence>
<keyword evidence="5 8" id="KW-0812">Transmembrane</keyword>
<evidence type="ECO:0000256" key="7">
    <source>
        <dbReference type="ARBA" id="ARBA00023136"/>
    </source>
</evidence>
<dbReference type="Gene3D" id="1.20.1420.30">
    <property type="entry name" value="NCX, central ion-binding region"/>
    <property type="match status" value="2"/>
</dbReference>
<dbReference type="GO" id="GO:0005886">
    <property type="term" value="C:plasma membrane"/>
    <property type="evidence" value="ECO:0007669"/>
    <property type="project" value="TreeGrafter"/>
</dbReference>
<dbReference type="OMA" id="FICINAW"/>
<dbReference type="InterPro" id="IPR004481">
    <property type="entry name" value="K/Na/Ca-exchanger"/>
</dbReference>
<dbReference type="Pfam" id="PF01699">
    <property type="entry name" value="Na_Ca_ex"/>
    <property type="match status" value="2"/>
</dbReference>
<evidence type="ECO:0000256" key="8">
    <source>
        <dbReference type="SAM" id="Phobius"/>
    </source>
</evidence>
<reference evidence="10" key="1">
    <citation type="submission" date="2022-12" db="EMBL/GenBank/DDBJ databases">
        <title>Genome assemblies of Blomia tropicalis.</title>
        <authorList>
            <person name="Cui Y."/>
        </authorList>
    </citation>
    <scope>NUCLEOTIDE SEQUENCE</scope>
    <source>
        <tissue evidence="10">Adult mites</tissue>
    </source>
</reference>
<keyword evidence="4" id="KW-0813">Transport</keyword>